<dbReference type="Pfam" id="PF16197">
    <property type="entry name" value="KAsynt_C_assoc"/>
    <property type="match status" value="1"/>
</dbReference>
<protein>
    <submittedName>
        <fullName evidence="5">Ketoacyl-synthetase C-terminal extension domain-containing protein</fullName>
    </submittedName>
</protein>
<dbReference type="InterPro" id="IPR014031">
    <property type="entry name" value="Ketoacyl_synth_C"/>
</dbReference>
<keyword evidence="3" id="KW-0511">Multifunctional enzyme</keyword>
<dbReference type="InterPro" id="IPR050091">
    <property type="entry name" value="PKS_NRPS_Biosynth_Enz"/>
</dbReference>
<feature type="non-terminal residue" evidence="5">
    <location>
        <position position="1"/>
    </location>
</feature>
<name>A0ABT8UQY9_9MYCO</name>
<dbReference type="Proteomes" id="UP001168823">
    <property type="component" value="Unassembled WGS sequence"/>
</dbReference>
<dbReference type="SMART" id="SM00825">
    <property type="entry name" value="PKS_KS"/>
    <property type="match status" value="1"/>
</dbReference>
<evidence type="ECO:0000313" key="5">
    <source>
        <dbReference type="EMBL" id="MDO3640219.1"/>
    </source>
</evidence>
<reference evidence="5" key="1">
    <citation type="submission" date="2023-07" db="EMBL/GenBank/DDBJ databases">
        <title>Mycolicibacterium sp. nov., a novel bacterial species.</title>
        <authorList>
            <person name="Cao Y."/>
        </authorList>
    </citation>
    <scope>NUCLEOTIDE SEQUENCE</scope>
    <source>
        <strain evidence="5">KC 300</strain>
    </source>
</reference>
<dbReference type="PROSITE" id="PS52004">
    <property type="entry name" value="KS3_2"/>
    <property type="match status" value="1"/>
</dbReference>
<sequence length="244" mass="24883">GEGAGVVVLKRLADARRDGDRVLAVIRGGAVAQDGRTVGIMSPNGEAQADMFARACRTSGIAPSSVGYVEAHGTGTPTGDPTEVGALAAVYGAGRPADDPCRIGSVKPNIGHLEGGAGVLGLIKTVLALHHEAIPPTAGLRRLTPAVDWATSGLRVPTETEPWPRGETPRRAAVCSYGYGGTIAHILLEESPAAARADDGHADAGPVVVPLSARSGVRLEGQAEALADHLRSVDRPLPEVAATL</sequence>
<dbReference type="RefSeq" id="WP_302917097.1">
    <property type="nucleotide sequence ID" value="NZ_JAUMSQ010000504.1"/>
</dbReference>
<dbReference type="CDD" id="cd00833">
    <property type="entry name" value="PKS"/>
    <property type="match status" value="1"/>
</dbReference>
<keyword evidence="6" id="KW-1185">Reference proteome</keyword>
<feature type="non-terminal residue" evidence="5">
    <location>
        <position position="244"/>
    </location>
</feature>
<dbReference type="Gene3D" id="3.40.47.10">
    <property type="match status" value="1"/>
</dbReference>
<dbReference type="PANTHER" id="PTHR43775">
    <property type="entry name" value="FATTY ACID SYNTHASE"/>
    <property type="match status" value="1"/>
</dbReference>
<evidence type="ECO:0000256" key="3">
    <source>
        <dbReference type="ARBA" id="ARBA00023268"/>
    </source>
</evidence>
<evidence type="ECO:0000256" key="1">
    <source>
        <dbReference type="ARBA" id="ARBA00022450"/>
    </source>
</evidence>
<dbReference type="InterPro" id="IPR032821">
    <property type="entry name" value="PKS_assoc"/>
</dbReference>
<evidence type="ECO:0000313" key="6">
    <source>
        <dbReference type="Proteomes" id="UP001168823"/>
    </source>
</evidence>
<keyword evidence="1" id="KW-0596">Phosphopantetheine</keyword>
<organism evidence="5 6">
    <name type="scientific">Mycolicibacterium arseniciresistens</name>
    <dbReference type="NCBI Taxonomy" id="3062257"/>
    <lineage>
        <taxon>Bacteria</taxon>
        <taxon>Bacillati</taxon>
        <taxon>Actinomycetota</taxon>
        <taxon>Actinomycetes</taxon>
        <taxon>Mycobacteriales</taxon>
        <taxon>Mycobacteriaceae</taxon>
        <taxon>Mycolicibacterium</taxon>
    </lineage>
</organism>
<keyword evidence="2" id="KW-0597">Phosphoprotein</keyword>
<dbReference type="EMBL" id="JAUMSQ010000504">
    <property type="protein sequence ID" value="MDO3640219.1"/>
    <property type="molecule type" value="Genomic_DNA"/>
</dbReference>
<feature type="domain" description="Ketosynthase family 3 (KS3)" evidence="4">
    <location>
        <begin position="1"/>
        <end position="190"/>
    </location>
</feature>
<gene>
    <name evidence="5" type="ORF">Q2100_31050</name>
</gene>
<dbReference type="SUPFAM" id="SSF53901">
    <property type="entry name" value="Thiolase-like"/>
    <property type="match status" value="1"/>
</dbReference>
<comment type="caution">
    <text evidence="5">The sequence shown here is derived from an EMBL/GenBank/DDBJ whole genome shotgun (WGS) entry which is preliminary data.</text>
</comment>
<accession>A0ABT8UQY9</accession>
<dbReference type="PANTHER" id="PTHR43775:SF37">
    <property type="entry name" value="SI:DKEY-61P9.11"/>
    <property type="match status" value="1"/>
</dbReference>
<evidence type="ECO:0000259" key="4">
    <source>
        <dbReference type="PROSITE" id="PS52004"/>
    </source>
</evidence>
<dbReference type="InterPro" id="IPR020841">
    <property type="entry name" value="PKS_Beta-ketoAc_synthase_dom"/>
</dbReference>
<dbReference type="InterPro" id="IPR016039">
    <property type="entry name" value="Thiolase-like"/>
</dbReference>
<proteinExistence type="predicted"/>
<evidence type="ECO:0000256" key="2">
    <source>
        <dbReference type="ARBA" id="ARBA00022553"/>
    </source>
</evidence>
<dbReference type="Pfam" id="PF02801">
    <property type="entry name" value="Ketoacyl-synt_C"/>
    <property type="match status" value="1"/>
</dbReference>